<dbReference type="InterPro" id="IPR036390">
    <property type="entry name" value="WH_DNA-bd_sf"/>
</dbReference>
<evidence type="ECO:0000256" key="2">
    <source>
        <dbReference type="ARBA" id="ARBA00023125"/>
    </source>
</evidence>
<dbReference type="InterPro" id="IPR036388">
    <property type="entry name" value="WH-like_DNA-bd_sf"/>
</dbReference>
<dbReference type="GO" id="GO:0003700">
    <property type="term" value="F:DNA-binding transcription factor activity"/>
    <property type="evidence" value="ECO:0007669"/>
    <property type="project" value="InterPro"/>
</dbReference>
<dbReference type="PANTHER" id="PTHR42756:SF1">
    <property type="entry name" value="TRANSCRIPTIONAL REPRESSOR OF EMRAB OPERON"/>
    <property type="match status" value="1"/>
</dbReference>
<dbReference type="PROSITE" id="PS01117">
    <property type="entry name" value="HTH_MARR_1"/>
    <property type="match status" value="1"/>
</dbReference>
<dbReference type="Gene3D" id="1.10.10.10">
    <property type="entry name" value="Winged helix-like DNA-binding domain superfamily/Winged helix DNA-binding domain"/>
    <property type="match status" value="1"/>
</dbReference>
<dbReference type="InterPro" id="IPR000835">
    <property type="entry name" value="HTH_MarR-typ"/>
</dbReference>
<dbReference type="Proteomes" id="UP000422997">
    <property type="component" value="Chromosome"/>
</dbReference>
<feature type="domain" description="HTH marR-type" evidence="4">
    <location>
        <begin position="1"/>
        <end position="140"/>
    </location>
</feature>
<name>A0AB37DAF6_STRSL</name>
<dbReference type="EMBL" id="CP018187">
    <property type="protein sequence ID" value="QGU80672.1"/>
    <property type="molecule type" value="Genomic_DNA"/>
</dbReference>
<dbReference type="PROSITE" id="PS50995">
    <property type="entry name" value="HTH_MARR_2"/>
    <property type="match status" value="1"/>
</dbReference>
<keyword evidence="1" id="KW-0805">Transcription regulation</keyword>
<evidence type="ECO:0000313" key="6">
    <source>
        <dbReference type="Proteomes" id="UP000422997"/>
    </source>
</evidence>
<dbReference type="PANTHER" id="PTHR42756">
    <property type="entry name" value="TRANSCRIPTIONAL REGULATOR, MARR"/>
    <property type="match status" value="1"/>
</dbReference>
<organism evidence="5 6">
    <name type="scientific">Streptococcus salivarius</name>
    <dbReference type="NCBI Taxonomy" id="1304"/>
    <lineage>
        <taxon>Bacteria</taxon>
        <taxon>Bacillati</taxon>
        <taxon>Bacillota</taxon>
        <taxon>Bacilli</taxon>
        <taxon>Lactobacillales</taxon>
        <taxon>Streptococcaceae</taxon>
        <taxon>Streptococcus</taxon>
    </lineage>
</organism>
<keyword evidence="3" id="KW-0804">Transcription</keyword>
<reference evidence="5 6" key="1">
    <citation type="submission" date="2016-11" db="EMBL/GenBank/DDBJ databases">
        <title>The potential of Streptococcus salivarius to inhibit the production of volatile sulphur compounds in the oral cavity.</title>
        <authorList>
            <person name="Sun L."/>
            <person name="Li Z."/>
            <person name="Jin D."/>
            <person name="Zhao H."/>
        </authorList>
    </citation>
    <scope>NUCLEOTIDE SEQUENCE [LARGE SCALE GENOMIC DNA]</scope>
    <source>
        <strain evidence="5 6">ICDC2</strain>
    </source>
</reference>
<dbReference type="InterPro" id="IPR011991">
    <property type="entry name" value="ArsR-like_HTH"/>
</dbReference>
<dbReference type="SMART" id="SM00347">
    <property type="entry name" value="HTH_MARR"/>
    <property type="match status" value="1"/>
</dbReference>
<proteinExistence type="predicted"/>
<dbReference type="InterPro" id="IPR023187">
    <property type="entry name" value="Tscrpt_reg_MarR-type_CS"/>
</dbReference>
<dbReference type="CDD" id="cd00090">
    <property type="entry name" value="HTH_ARSR"/>
    <property type="match status" value="1"/>
</dbReference>
<dbReference type="Pfam" id="PF01047">
    <property type="entry name" value="MarR"/>
    <property type="match status" value="1"/>
</dbReference>
<evidence type="ECO:0000313" key="5">
    <source>
        <dbReference type="EMBL" id="QGU80672.1"/>
    </source>
</evidence>
<dbReference type="SUPFAM" id="SSF46785">
    <property type="entry name" value="Winged helix' DNA-binding domain"/>
    <property type="match status" value="1"/>
</dbReference>
<evidence type="ECO:0000256" key="3">
    <source>
        <dbReference type="ARBA" id="ARBA00023163"/>
    </source>
</evidence>
<evidence type="ECO:0000259" key="4">
    <source>
        <dbReference type="PROSITE" id="PS50995"/>
    </source>
</evidence>
<protein>
    <submittedName>
        <fullName evidence="5">MarR family transcriptional regulator</fullName>
    </submittedName>
</protein>
<dbReference type="GO" id="GO:0003677">
    <property type="term" value="F:DNA binding"/>
    <property type="evidence" value="ECO:0007669"/>
    <property type="project" value="UniProtKB-KW"/>
</dbReference>
<dbReference type="RefSeq" id="WP_156246748.1">
    <property type="nucleotide sequence ID" value="NZ_CP018187.1"/>
</dbReference>
<sequence length="149" mass="17027">MNKMIGGYQALQIRLLNGRIFQKLLSKEPNAQYRSEQGKILTVLWQKEDGRATATDIALASGLANNTLTSMIKKLEDQGLVTIEQSDQDKRKKFVALTKLGWSQKEIGDRVSKELGEIFYQGFSDQEIREFEAFQERIIANLRAKENDM</sequence>
<accession>A0AB37DAF6</accession>
<evidence type="ECO:0000256" key="1">
    <source>
        <dbReference type="ARBA" id="ARBA00023015"/>
    </source>
</evidence>
<dbReference type="AlphaFoldDB" id="A0AB37DAF6"/>
<keyword evidence="2" id="KW-0238">DNA-binding</keyword>
<gene>
    <name evidence="5" type="ORF">BSR19_05870</name>
</gene>